<dbReference type="AlphaFoldDB" id="A0A1M8A3V5"/>
<evidence type="ECO:0000256" key="3">
    <source>
        <dbReference type="ARBA" id="ARBA00022692"/>
    </source>
</evidence>
<dbReference type="OMA" id="EFKDPMV"/>
<feature type="transmembrane region" description="Helical" evidence="7">
    <location>
        <begin position="76"/>
        <end position="95"/>
    </location>
</feature>
<feature type="transmembrane region" description="Helical" evidence="7">
    <location>
        <begin position="101"/>
        <end position="125"/>
    </location>
</feature>
<protein>
    <recommendedName>
        <fullName evidence="7">Efficient mitochondria targeting-associated protein 19</fullName>
    </recommendedName>
</protein>
<evidence type="ECO:0000256" key="7">
    <source>
        <dbReference type="PIRNR" id="PIRNR031032"/>
    </source>
</evidence>
<comment type="similarity">
    <text evidence="2">Belongs to the TMEM97/sigma-2 receptor family.</text>
</comment>
<keyword evidence="4 7" id="KW-0256">Endoplasmic reticulum</keyword>
<accession>A0A1M8A3V5</accession>
<reference evidence="10" key="1">
    <citation type="journal article" date="2017" name="Nucleic Acids Res.">
        <title>Proteogenomics produces comprehensive and highly accurate protein-coding gene annotation in a complete genome assembly of Malassezia sympodialis.</title>
        <authorList>
            <person name="Zhu Y."/>
            <person name="Engstroem P.G."/>
            <person name="Tellgren-Roth C."/>
            <person name="Baudo C.D."/>
            <person name="Kennell J.C."/>
            <person name="Sun S."/>
            <person name="Billmyre R.B."/>
            <person name="Schroeder M.S."/>
            <person name="Andersson A."/>
            <person name="Holm T."/>
            <person name="Sigurgeirsson B."/>
            <person name="Wu G."/>
            <person name="Sankaranarayanan S.R."/>
            <person name="Siddharthan R."/>
            <person name="Sanyal K."/>
            <person name="Lundeberg J."/>
            <person name="Nystedt B."/>
            <person name="Boekhout T."/>
            <person name="Dawson T.L. Jr."/>
            <person name="Heitman J."/>
            <person name="Scheynius A."/>
            <person name="Lehtioe J."/>
        </authorList>
    </citation>
    <scope>NUCLEOTIDE SEQUENCE [LARGE SCALE GENOMIC DNA]</scope>
    <source>
        <strain evidence="10">ATCC 42132</strain>
    </source>
</reference>
<dbReference type="Proteomes" id="UP000186303">
    <property type="component" value="Chromosome 2"/>
</dbReference>
<feature type="transmembrane region" description="Helical" evidence="7">
    <location>
        <begin position="15"/>
        <end position="36"/>
    </location>
</feature>
<dbReference type="InterPro" id="IPR033118">
    <property type="entry name" value="EXPERA"/>
</dbReference>
<name>A0A1M8A3V5_MALS4</name>
<evidence type="ECO:0000313" key="10">
    <source>
        <dbReference type="Proteomes" id="UP000186303"/>
    </source>
</evidence>
<dbReference type="GO" id="GO:0005789">
    <property type="term" value="C:endoplasmic reticulum membrane"/>
    <property type="evidence" value="ECO:0007669"/>
    <property type="project" value="UniProtKB-SubCell"/>
</dbReference>
<evidence type="ECO:0000256" key="5">
    <source>
        <dbReference type="ARBA" id="ARBA00022989"/>
    </source>
</evidence>
<dbReference type="InterPro" id="IPR051987">
    <property type="entry name" value="Sigma-2_receptor-like"/>
</dbReference>
<evidence type="ECO:0000259" key="8">
    <source>
        <dbReference type="PROSITE" id="PS51751"/>
    </source>
</evidence>
<dbReference type="PIRSF" id="PIRSF031032">
    <property type="entry name" value="TMP_97_prd"/>
    <property type="match status" value="1"/>
</dbReference>
<dbReference type="PANTHER" id="PTHR31204:SF1">
    <property type="entry name" value="SIGMA INTRACELLULAR RECEPTOR 2"/>
    <property type="match status" value="1"/>
</dbReference>
<keyword evidence="10" id="KW-1185">Reference proteome</keyword>
<organism evidence="9 10">
    <name type="scientific">Malassezia sympodialis (strain ATCC 42132)</name>
    <name type="common">Atopic eczema-associated yeast</name>
    <dbReference type="NCBI Taxonomy" id="1230383"/>
    <lineage>
        <taxon>Eukaryota</taxon>
        <taxon>Fungi</taxon>
        <taxon>Dikarya</taxon>
        <taxon>Basidiomycota</taxon>
        <taxon>Ustilaginomycotina</taxon>
        <taxon>Malasseziomycetes</taxon>
        <taxon>Malasseziales</taxon>
        <taxon>Malasseziaceae</taxon>
        <taxon>Malassezia</taxon>
    </lineage>
</organism>
<dbReference type="EMBL" id="LT671822">
    <property type="protein sequence ID" value="SHO77101.1"/>
    <property type="molecule type" value="Genomic_DNA"/>
</dbReference>
<comment type="subcellular location">
    <subcellularLocation>
        <location evidence="1">Endoplasmic reticulum membrane</location>
        <topology evidence="1">Multi-pass membrane protein</topology>
    </subcellularLocation>
</comment>
<proteinExistence type="inferred from homology"/>
<dbReference type="InterPro" id="IPR016964">
    <property type="entry name" value="Sigma2_recept"/>
</dbReference>
<sequence>MTPAPPLWKRPVDAFYFAFFALHLIASLCVDIQGLVPARFVPAVFRDVLADYLERSADPLLPHAWAPRYAWMRMALLSEFVLQVPAFVLGLYALWTNDKRAYPVLVAYGAIACFTTLQCIAMVTVGEERQLLSSAHVRFLLQNYVPFMVIPGLLCIDMVVRTARLLPAPRTAHAKAA</sequence>
<dbReference type="STRING" id="1230383.A0A1M8A3V5"/>
<dbReference type="Pfam" id="PF05241">
    <property type="entry name" value="EBP"/>
    <property type="match status" value="1"/>
</dbReference>
<dbReference type="VEuPathDB" id="FungiDB:MSYG_1441"/>
<dbReference type="PANTHER" id="PTHR31204">
    <property type="entry name" value="SIGMA INTRACELLULAR RECEPTOR 2"/>
    <property type="match status" value="1"/>
</dbReference>
<evidence type="ECO:0000256" key="4">
    <source>
        <dbReference type="ARBA" id="ARBA00022824"/>
    </source>
</evidence>
<keyword evidence="6 7" id="KW-0472">Membrane</keyword>
<evidence type="ECO:0000256" key="1">
    <source>
        <dbReference type="ARBA" id="ARBA00004477"/>
    </source>
</evidence>
<dbReference type="PROSITE" id="PS51751">
    <property type="entry name" value="EXPERA"/>
    <property type="match status" value="1"/>
</dbReference>
<keyword evidence="3 7" id="KW-0812">Transmembrane</keyword>
<feature type="transmembrane region" description="Helical" evidence="7">
    <location>
        <begin position="137"/>
        <end position="160"/>
    </location>
</feature>
<evidence type="ECO:0000313" key="9">
    <source>
        <dbReference type="EMBL" id="SHO77101.1"/>
    </source>
</evidence>
<feature type="domain" description="EXPERA" evidence="8">
    <location>
        <begin position="12"/>
        <end position="155"/>
    </location>
</feature>
<dbReference type="OrthoDB" id="433124at2759"/>
<gene>
    <name evidence="9" type="ORF">MSYG_1441</name>
</gene>
<evidence type="ECO:0000256" key="6">
    <source>
        <dbReference type="ARBA" id="ARBA00023136"/>
    </source>
</evidence>
<keyword evidence="5 7" id="KW-1133">Transmembrane helix</keyword>
<evidence type="ECO:0000256" key="2">
    <source>
        <dbReference type="ARBA" id="ARBA00009096"/>
    </source>
</evidence>